<feature type="transmembrane region" description="Helical" evidence="1">
    <location>
        <begin position="132"/>
        <end position="150"/>
    </location>
</feature>
<organism evidence="2 3">
    <name type="scientific">Novispirillum itersonii</name>
    <name type="common">Aquaspirillum itersonii</name>
    <dbReference type="NCBI Taxonomy" id="189"/>
    <lineage>
        <taxon>Bacteria</taxon>
        <taxon>Pseudomonadati</taxon>
        <taxon>Pseudomonadota</taxon>
        <taxon>Alphaproteobacteria</taxon>
        <taxon>Rhodospirillales</taxon>
        <taxon>Novispirillaceae</taxon>
        <taxon>Novispirillum</taxon>
    </lineage>
</organism>
<reference evidence="2 3" key="1">
    <citation type="submission" date="2020-08" db="EMBL/GenBank/DDBJ databases">
        <title>Genomic Encyclopedia of Type Strains, Phase IV (KMG-IV): sequencing the most valuable type-strain genomes for metagenomic binning, comparative biology and taxonomic classification.</title>
        <authorList>
            <person name="Goeker M."/>
        </authorList>
    </citation>
    <scope>NUCLEOTIDE SEQUENCE [LARGE SCALE GENOMIC DNA]</scope>
    <source>
        <strain evidence="2 3">DSM 11590</strain>
    </source>
</reference>
<evidence type="ECO:0008006" key="4">
    <source>
        <dbReference type="Google" id="ProtNLM"/>
    </source>
</evidence>
<feature type="transmembrane region" description="Helical" evidence="1">
    <location>
        <begin position="98"/>
        <end position="120"/>
    </location>
</feature>
<feature type="transmembrane region" description="Helical" evidence="1">
    <location>
        <begin position="63"/>
        <end position="86"/>
    </location>
</feature>
<evidence type="ECO:0000256" key="1">
    <source>
        <dbReference type="SAM" id="Phobius"/>
    </source>
</evidence>
<name>A0A7W9ZH99_NOVIT</name>
<dbReference type="Proteomes" id="UP000544872">
    <property type="component" value="Unassembled WGS sequence"/>
</dbReference>
<feature type="transmembrane region" description="Helical" evidence="1">
    <location>
        <begin position="21"/>
        <end position="43"/>
    </location>
</feature>
<dbReference type="RefSeq" id="WP_184264262.1">
    <property type="nucleotide sequence ID" value="NZ_JACIIX010000011.1"/>
</dbReference>
<dbReference type="AlphaFoldDB" id="A0A7W9ZH99"/>
<keyword evidence="1" id="KW-0472">Membrane</keyword>
<dbReference type="EMBL" id="JACIIX010000011">
    <property type="protein sequence ID" value="MBB6211451.1"/>
    <property type="molecule type" value="Genomic_DNA"/>
</dbReference>
<comment type="caution">
    <text evidence="2">The sequence shown here is derived from an EMBL/GenBank/DDBJ whole genome shotgun (WGS) entry which is preliminary data.</text>
</comment>
<keyword evidence="1" id="KW-1133">Transmembrane helix</keyword>
<evidence type="ECO:0000313" key="3">
    <source>
        <dbReference type="Proteomes" id="UP000544872"/>
    </source>
</evidence>
<keyword evidence="3" id="KW-1185">Reference proteome</keyword>
<evidence type="ECO:0000313" key="2">
    <source>
        <dbReference type="EMBL" id="MBB6211451.1"/>
    </source>
</evidence>
<accession>A0A7W9ZH99</accession>
<protein>
    <recommendedName>
        <fullName evidence="4">Yip1 domain-containing protein</fullName>
    </recommendedName>
</protein>
<gene>
    <name evidence="2" type="ORF">FHS48_002890</name>
</gene>
<feature type="transmembrane region" description="Helical" evidence="1">
    <location>
        <begin position="162"/>
        <end position="181"/>
    </location>
</feature>
<sequence length="185" mass="20474">MHSLHALRQILIQILRFNTKVIDAFPASPAMTLASFRVGLYVAPVYLLQSLFHVLQPGGADDFLMFAATEVLTYVIGWALFPVVLLQLAPRLGWGLRVLRYITVYNWFQVVVALALLPFIVLNGLNLLPPQAAQLLMMLIGTAIMVYSWFIARHSLKVPGMTATGCVILDLLLSVFINGVLPSLI</sequence>
<keyword evidence="1" id="KW-0812">Transmembrane</keyword>
<proteinExistence type="predicted"/>